<dbReference type="AlphaFoldDB" id="A0A7X9RTJ9"/>
<dbReference type="Proteomes" id="UP000576082">
    <property type="component" value="Unassembled WGS sequence"/>
</dbReference>
<evidence type="ECO:0000313" key="6">
    <source>
        <dbReference type="Proteomes" id="UP000576082"/>
    </source>
</evidence>
<dbReference type="PANTHER" id="PTHR32183:SF6">
    <property type="entry name" value="CYSTEINE SULFINATE DESULFINASE_CYSTEINE DESULFURASE AND RELATED ENZYMES"/>
    <property type="match status" value="1"/>
</dbReference>
<gene>
    <name evidence="5" type="ORF">HHU12_05505</name>
</gene>
<organism evidence="5 6">
    <name type="scientific">Flammeovirga aprica JL-4</name>
    <dbReference type="NCBI Taxonomy" id="694437"/>
    <lineage>
        <taxon>Bacteria</taxon>
        <taxon>Pseudomonadati</taxon>
        <taxon>Bacteroidota</taxon>
        <taxon>Cytophagia</taxon>
        <taxon>Cytophagales</taxon>
        <taxon>Flammeovirgaceae</taxon>
        <taxon>Flammeovirga</taxon>
    </lineage>
</organism>
<comment type="caution">
    <text evidence="5">The sequence shown here is derived from an EMBL/GenBank/DDBJ whole genome shotgun (WGS) entry which is preliminary data.</text>
</comment>
<dbReference type="CDD" id="cd02440">
    <property type="entry name" value="AdoMet_MTases"/>
    <property type="match status" value="1"/>
</dbReference>
<evidence type="ECO:0000313" key="5">
    <source>
        <dbReference type="EMBL" id="NME67414.1"/>
    </source>
</evidence>
<keyword evidence="2 5" id="KW-0489">Methyltransferase</keyword>
<dbReference type="PANTHER" id="PTHR32183">
    <property type="match status" value="1"/>
</dbReference>
<dbReference type="Pfam" id="PF05724">
    <property type="entry name" value="TPMT"/>
    <property type="match status" value="1"/>
</dbReference>
<dbReference type="EMBL" id="JABANE010000010">
    <property type="protein sequence ID" value="NME67414.1"/>
    <property type="molecule type" value="Genomic_DNA"/>
</dbReference>
<protein>
    <submittedName>
        <fullName evidence="5">Methyltransferase domain-containing protein</fullName>
    </submittedName>
</protein>
<keyword evidence="1" id="KW-0597">Phosphoprotein</keyword>
<accession>A0A7X9RTJ9</accession>
<evidence type="ECO:0000256" key="2">
    <source>
        <dbReference type="ARBA" id="ARBA00022603"/>
    </source>
</evidence>
<sequence>MVMDKKFWTDKYKNNETGWDIGYISTPLKEYIDQLDDKDLKILIPGVGNGYEIEYLWKKGFKNCFALDISEAPLQNVKQRCPDFPDEQLICNDFFQLEIDNFDLILEQTFFCALNPDLRKQYATQMHRLLKKGGKLSGLLFDFELTKNGPPFGGSKEEYLSLFEPKFEIKILERCYNSIPPRSGNELFFSIIK</sequence>
<dbReference type="PROSITE" id="PS51585">
    <property type="entry name" value="SAM_MT_TPMT"/>
    <property type="match status" value="1"/>
</dbReference>
<dbReference type="GO" id="GO:0008757">
    <property type="term" value="F:S-adenosylmethionine-dependent methyltransferase activity"/>
    <property type="evidence" value="ECO:0007669"/>
    <property type="project" value="InterPro"/>
</dbReference>
<evidence type="ECO:0000256" key="3">
    <source>
        <dbReference type="ARBA" id="ARBA00022679"/>
    </source>
</evidence>
<name>A0A7X9RTJ9_9BACT</name>
<dbReference type="Gene3D" id="3.40.50.150">
    <property type="entry name" value="Vaccinia Virus protein VP39"/>
    <property type="match status" value="1"/>
</dbReference>
<keyword evidence="4" id="KW-0949">S-adenosyl-L-methionine</keyword>
<dbReference type="InterPro" id="IPR029063">
    <property type="entry name" value="SAM-dependent_MTases_sf"/>
</dbReference>
<dbReference type="SUPFAM" id="SSF53335">
    <property type="entry name" value="S-adenosyl-L-methionine-dependent methyltransferases"/>
    <property type="match status" value="1"/>
</dbReference>
<dbReference type="InterPro" id="IPR008854">
    <property type="entry name" value="TPMT"/>
</dbReference>
<dbReference type="GO" id="GO:0032259">
    <property type="term" value="P:methylation"/>
    <property type="evidence" value="ECO:0007669"/>
    <property type="project" value="UniProtKB-KW"/>
</dbReference>
<evidence type="ECO:0000256" key="1">
    <source>
        <dbReference type="ARBA" id="ARBA00022553"/>
    </source>
</evidence>
<reference evidence="5 6" key="1">
    <citation type="submission" date="2020-04" db="EMBL/GenBank/DDBJ databases">
        <title>Flammeovirga sp. SR4, a novel species isolated from seawater.</title>
        <authorList>
            <person name="Wang X."/>
        </authorList>
    </citation>
    <scope>NUCLEOTIDE SEQUENCE [LARGE SCALE GENOMIC DNA]</scope>
    <source>
        <strain evidence="5 6">ATCC 23126</strain>
    </source>
</reference>
<proteinExistence type="predicted"/>
<keyword evidence="6" id="KW-1185">Reference proteome</keyword>
<evidence type="ECO:0000256" key="4">
    <source>
        <dbReference type="ARBA" id="ARBA00022691"/>
    </source>
</evidence>
<keyword evidence="3 5" id="KW-0808">Transferase</keyword>